<evidence type="ECO:0000259" key="7">
    <source>
        <dbReference type="Pfam" id="PF22813"/>
    </source>
</evidence>
<reference evidence="11" key="1">
    <citation type="journal article" date="2014" name="Int. J. Syst. Evol. Microbiol.">
        <title>Complete genome sequence of Corynebacterium casei LMG S-19264T (=DSM 44701T), isolated from a smear-ripened cheese.</title>
        <authorList>
            <consortium name="US DOE Joint Genome Institute (JGI-PGF)"/>
            <person name="Walter F."/>
            <person name="Albersmeier A."/>
            <person name="Kalinowski J."/>
            <person name="Ruckert C."/>
        </authorList>
    </citation>
    <scope>NUCLEOTIDE SEQUENCE</scope>
    <source>
        <strain evidence="11">JCM 17251</strain>
    </source>
</reference>
<gene>
    <name evidence="11" type="ORF">GCM10007971_24290</name>
</gene>
<dbReference type="Proteomes" id="UP000624041">
    <property type="component" value="Unassembled WGS sequence"/>
</dbReference>
<dbReference type="Pfam" id="PF25155">
    <property type="entry name" value="NTF2_YvbJ"/>
    <property type="match status" value="1"/>
</dbReference>
<dbReference type="InterPro" id="IPR054530">
    <property type="entry name" value="TcaA_4th"/>
</dbReference>
<dbReference type="Pfam" id="PF22819">
    <property type="entry name" value="TcaA_5th"/>
    <property type="match status" value="1"/>
</dbReference>
<accession>A0A918D301</accession>
<dbReference type="EMBL" id="BMOS01000016">
    <property type="protein sequence ID" value="GGN60304.1"/>
    <property type="molecule type" value="Genomic_DNA"/>
</dbReference>
<comment type="caution">
    <text evidence="11">The sequence shown here is derived from an EMBL/GenBank/DDBJ whole genome shotgun (WGS) entry which is preliminary data.</text>
</comment>
<feature type="domain" description="TcaA second" evidence="7">
    <location>
        <begin position="78"/>
        <end position="162"/>
    </location>
</feature>
<dbReference type="InterPro" id="IPR056902">
    <property type="entry name" value="NTF2_YvbJ"/>
</dbReference>
<sequence>MDKYCTECGEAIDESLNFCQNCGHKLHASSEQDGNTVIPPKKQPKNYTKKQKIIMGAVAALLVFMIGGYTWGKSYFSPEKTAERFITAIIEEDYGKVQDLTMMQGESISQAEAEALVTLAKEEAHYINIETTNLEDFTNQNDLMKLIDNGKHLFIFPKYQFSLVPQYVDLDLPFKDIETTFNEETFPAKKNDERNIVYGPLAPGKYKIHSSYSGELTEAESDDVIILGDSYSDTVYHDVQLDAESTTFHLYNSNNSPIKNAYIEVNEQQIPFDESMNIDALGPMNLDGSVTATPIIETEWGKVTLEDIKIEEDYYELTLNTVSKELMDNLSEVILLYGEEYVEAHAANDATIFTAVTENVRENFQDDFSYNIEYGKNFTGQLDKIEINYDELTFYEKNEVAIPANFHFTASTYDIDEQPDLEERIDTVTLLMKFDSDEEKWLIDEASSYGLFSSNDFKATATLEGSQELHKATKSASAPASKDMDEQIEETTLNYIYSLVEAINADDYELVRPYIKDDSPLHGMQVDLVNRLVEKGMKQEVIDATVTNIEEDGDSWIVTTDETIKIIYSSGKEETSDYSWNYTVESDGNGVSLTNID</sequence>
<evidence type="ECO:0000259" key="8">
    <source>
        <dbReference type="Pfam" id="PF22819"/>
    </source>
</evidence>
<reference evidence="11" key="2">
    <citation type="submission" date="2020-09" db="EMBL/GenBank/DDBJ databases">
        <authorList>
            <person name="Sun Q."/>
            <person name="Ohkuma M."/>
        </authorList>
    </citation>
    <scope>NUCLEOTIDE SEQUENCE</scope>
    <source>
        <strain evidence="11">JCM 17251</strain>
    </source>
</reference>
<feature type="transmembrane region" description="Helical" evidence="6">
    <location>
        <begin position="53"/>
        <end position="72"/>
    </location>
</feature>
<keyword evidence="3 6" id="KW-0812">Transmembrane</keyword>
<evidence type="ECO:0000256" key="1">
    <source>
        <dbReference type="ARBA" id="ARBA00004162"/>
    </source>
</evidence>
<dbReference type="InterPro" id="IPR054528">
    <property type="entry name" value="TcaA_5th"/>
</dbReference>
<evidence type="ECO:0000256" key="6">
    <source>
        <dbReference type="SAM" id="Phobius"/>
    </source>
</evidence>
<organism evidence="11 12">
    <name type="scientific">Oceanobacillus indicireducens</name>
    <dbReference type="NCBI Taxonomy" id="1004261"/>
    <lineage>
        <taxon>Bacteria</taxon>
        <taxon>Bacillati</taxon>
        <taxon>Bacillota</taxon>
        <taxon>Bacilli</taxon>
        <taxon>Bacillales</taxon>
        <taxon>Bacillaceae</taxon>
        <taxon>Oceanobacillus</taxon>
    </lineage>
</organism>
<dbReference type="InterPro" id="IPR054529">
    <property type="entry name" value="TcaA_2nd"/>
</dbReference>
<evidence type="ECO:0000313" key="12">
    <source>
        <dbReference type="Proteomes" id="UP000624041"/>
    </source>
</evidence>
<feature type="domain" description="YvbJ-like NTF2-like" evidence="10">
    <location>
        <begin position="332"/>
        <end position="446"/>
    </location>
</feature>
<name>A0A918D301_9BACI</name>
<dbReference type="RefSeq" id="WP_188857725.1">
    <property type="nucleotide sequence ID" value="NZ_BMOS01000016.1"/>
</dbReference>
<dbReference type="Pfam" id="PF22813">
    <property type="entry name" value="TcaA_2nd"/>
    <property type="match status" value="1"/>
</dbReference>
<evidence type="ECO:0000256" key="3">
    <source>
        <dbReference type="ARBA" id="ARBA00022692"/>
    </source>
</evidence>
<evidence type="ECO:0000259" key="9">
    <source>
        <dbReference type="Pfam" id="PF22820"/>
    </source>
</evidence>
<keyword evidence="4 6" id="KW-1133">Transmembrane helix</keyword>
<evidence type="ECO:0000259" key="10">
    <source>
        <dbReference type="Pfam" id="PF25155"/>
    </source>
</evidence>
<dbReference type="GO" id="GO:0005886">
    <property type="term" value="C:plasma membrane"/>
    <property type="evidence" value="ECO:0007669"/>
    <property type="project" value="UniProtKB-SubCell"/>
</dbReference>
<comment type="subcellular location">
    <subcellularLocation>
        <location evidence="1">Cell membrane</location>
        <topology evidence="1">Single-pass membrane protein</topology>
    </subcellularLocation>
</comment>
<dbReference type="Pfam" id="PF22820">
    <property type="entry name" value="TcaA_3rd_4th"/>
    <property type="match status" value="1"/>
</dbReference>
<keyword evidence="2" id="KW-1003">Cell membrane</keyword>
<dbReference type="PANTHER" id="PTHR40038">
    <property type="entry name" value="MEMBRANE-ASSOCIATED PROTEIN TCAA"/>
    <property type="match status" value="1"/>
</dbReference>
<keyword evidence="12" id="KW-1185">Reference proteome</keyword>
<keyword evidence="5 6" id="KW-0472">Membrane</keyword>
<evidence type="ECO:0000256" key="4">
    <source>
        <dbReference type="ARBA" id="ARBA00022989"/>
    </source>
</evidence>
<evidence type="ECO:0000256" key="5">
    <source>
        <dbReference type="ARBA" id="ARBA00023136"/>
    </source>
</evidence>
<evidence type="ECO:0000313" key="11">
    <source>
        <dbReference type="EMBL" id="GGN60304.1"/>
    </source>
</evidence>
<protein>
    <recommendedName>
        <fullName evidence="13">Zinc-ribbon domain-containing protein</fullName>
    </recommendedName>
</protein>
<dbReference type="PANTHER" id="PTHR40038:SF1">
    <property type="entry name" value="MEMBRANE-ASSOCIATED PROTEIN TCAA"/>
    <property type="match status" value="1"/>
</dbReference>
<feature type="domain" description="TcaA 4th" evidence="9">
    <location>
        <begin position="247"/>
        <end position="319"/>
    </location>
</feature>
<proteinExistence type="predicted"/>
<feature type="domain" description="TcaA protein NTF2-like" evidence="8">
    <location>
        <begin position="485"/>
        <end position="595"/>
    </location>
</feature>
<evidence type="ECO:0000256" key="2">
    <source>
        <dbReference type="ARBA" id="ARBA00022475"/>
    </source>
</evidence>
<evidence type="ECO:0008006" key="13">
    <source>
        <dbReference type="Google" id="ProtNLM"/>
    </source>
</evidence>
<dbReference type="AlphaFoldDB" id="A0A918D301"/>